<dbReference type="PROSITE" id="PS51257">
    <property type="entry name" value="PROKAR_LIPOPROTEIN"/>
    <property type="match status" value="1"/>
</dbReference>
<feature type="region of interest" description="Disordered" evidence="1">
    <location>
        <begin position="186"/>
        <end position="206"/>
    </location>
</feature>
<evidence type="ECO:0000313" key="3">
    <source>
        <dbReference type="EMBL" id="MFC3834008.1"/>
    </source>
</evidence>
<proteinExistence type="predicted"/>
<dbReference type="SMART" id="SM00710">
    <property type="entry name" value="PbH1"/>
    <property type="match status" value="12"/>
</dbReference>
<dbReference type="PANTHER" id="PTHR11319:SF35">
    <property type="entry name" value="OUTER MEMBRANE PROTEIN PMPC-RELATED"/>
    <property type="match status" value="1"/>
</dbReference>
<accession>A0ABV7Z9G0</accession>
<dbReference type="PANTHER" id="PTHR11319">
    <property type="entry name" value="G PROTEIN-COUPLED RECEPTOR-RELATED"/>
    <property type="match status" value="1"/>
</dbReference>
<keyword evidence="4" id="KW-1185">Reference proteome</keyword>
<feature type="signal peptide" evidence="2">
    <location>
        <begin position="1"/>
        <end position="24"/>
    </location>
</feature>
<feature type="chain" id="PRO_5046005834" evidence="2">
    <location>
        <begin position="25"/>
        <end position="631"/>
    </location>
</feature>
<reference evidence="4" key="1">
    <citation type="journal article" date="2019" name="Int. J. Syst. Evol. Microbiol.">
        <title>The Global Catalogue of Microorganisms (GCM) 10K type strain sequencing project: providing services to taxonomists for standard genome sequencing and annotation.</title>
        <authorList>
            <consortium name="The Broad Institute Genomics Platform"/>
            <consortium name="The Broad Institute Genome Sequencing Center for Infectious Disease"/>
            <person name="Wu L."/>
            <person name="Ma J."/>
        </authorList>
    </citation>
    <scope>NUCLEOTIDE SEQUENCE [LARGE SCALE GENOMIC DNA]</scope>
    <source>
        <strain evidence="4">CCTCC AB 2017081</strain>
    </source>
</reference>
<evidence type="ECO:0000313" key="4">
    <source>
        <dbReference type="Proteomes" id="UP001595803"/>
    </source>
</evidence>
<dbReference type="Proteomes" id="UP001595803">
    <property type="component" value="Unassembled WGS sequence"/>
</dbReference>
<sequence>MNARAARHSARLIPLPLTLTLLLAACGGPTTPPGTPVTALTDSGPGSLREALSAAAPGDTLRLTQTGTVTLQSPLVIDKNVTIVATGVTVDAAGKGRAMEVANGATVTMRGGTVTGGRGVSVELTTIGLRGQGQSAATWGGGLMNRGTLTLDGVTFTNNSANNGGAILNTAGATLTLKNVTMTGNRATVPTPDLETESTGSGGAIANRGTLTIESGTFTDNQAVYTGGVVRHSNGTLTIKGGTFDSNSCSAQECAGGVLLVSAAGVATLEGGTYTRNTTAEAGGGGVILQTGPNSVVTISGGAFSGNTSMFGGVYDGFQGGTLKIAGGTFENNTAGKYGGAFQVNQNGTAFTMTGGTIRGNRAGLAGGGISSGISVTLTGGTIEGNTTEGTGGGVNTYALSGVKHTVTLGGSLVIRNNKAATYGGGVAAGGADAGSVIYDMQGATIQGNAAQIAGGGMNLDHAVTLNLSGGSISGNTAVKTGGGITVGGTVTMTGGSITGNSATNRTSGADTGGGGGGVRLYAGSRMTASGGTISNNTAWYGGGVETNGAYQTSPTSTFVLSGATVSGNRADGLDGGGFWNDGSLTIQSGSVTGNTTTRNGGGVFNTTKAAYAQPGGSVSGNTPDNVFTSQ</sequence>
<dbReference type="EMBL" id="JBHRZG010000016">
    <property type="protein sequence ID" value="MFC3834008.1"/>
    <property type="molecule type" value="Genomic_DNA"/>
</dbReference>
<dbReference type="SUPFAM" id="SSF51126">
    <property type="entry name" value="Pectin lyase-like"/>
    <property type="match status" value="3"/>
</dbReference>
<dbReference type="InterPro" id="IPR006626">
    <property type="entry name" value="PbH1"/>
</dbReference>
<dbReference type="InterPro" id="IPR012334">
    <property type="entry name" value="Pectin_lyas_fold"/>
</dbReference>
<dbReference type="InterPro" id="IPR011050">
    <property type="entry name" value="Pectin_lyase_fold/virulence"/>
</dbReference>
<keyword evidence="2" id="KW-0732">Signal</keyword>
<name>A0ABV7Z9G0_9DEIO</name>
<evidence type="ECO:0000256" key="1">
    <source>
        <dbReference type="SAM" id="MobiDB-lite"/>
    </source>
</evidence>
<dbReference type="RefSeq" id="WP_322472939.1">
    <property type="nucleotide sequence ID" value="NZ_JBHRZG010000016.1"/>
</dbReference>
<dbReference type="Gene3D" id="2.160.20.10">
    <property type="entry name" value="Single-stranded right-handed beta-helix, Pectin lyase-like"/>
    <property type="match status" value="1"/>
</dbReference>
<evidence type="ECO:0000256" key="2">
    <source>
        <dbReference type="SAM" id="SignalP"/>
    </source>
</evidence>
<protein>
    <submittedName>
        <fullName evidence="3">Beta strand repeat-containing protein</fullName>
    </submittedName>
</protein>
<gene>
    <name evidence="3" type="ORF">ACFOSB_14165</name>
</gene>
<comment type="caution">
    <text evidence="3">The sequence shown here is derived from an EMBL/GenBank/DDBJ whole genome shotgun (WGS) entry which is preliminary data.</text>
</comment>
<organism evidence="3 4">
    <name type="scientific">Deinococcus rufus</name>
    <dbReference type="NCBI Taxonomy" id="2136097"/>
    <lineage>
        <taxon>Bacteria</taxon>
        <taxon>Thermotogati</taxon>
        <taxon>Deinococcota</taxon>
        <taxon>Deinococci</taxon>
        <taxon>Deinococcales</taxon>
        <taxon>Deinococcaceae</taxon>
        <taxon>Deinococcus</taxon>
    </lineage>
</organism>